<reference evidence="1 2" key="1">
    <citation type="submission" date="2016-10" db="EMBL/GenBank/DDBJ databases">
        <authorList>
            <person name="de Groot N.N."/>
        </authorList>
    </citation>
    <scope>NUCLEOTIDE SEQUENCE [LARGE SCALE GENOMIC DNA]</scope>
    <source>
        <strain evidence="1 2">Nm24</strain>
    </source>
</reference>
<dbReference type="EMBL" id="FPBL01000003">
    <property type="protein sequence ID" value="SFU52237.1"/>
    <property type="molecule type" value="Genomic_DNA"/>
</dbReference>
<dbReference type="Proteomes" id="UP000183926">
    <property type="component" value="Unassembled WGS sequence"/>
</dbReference>
<evidence type="ECO:0000313" key="2">
    <source>
        <dbReference type="Proteomes" id="UP000183926"/>
    </source>
</evidence>
<name>A0A1I7GUV4_9PROT</name>
<proteinExistence type="predicted"/>
<accession>A0A1I7GUV4</accession>
<organism evidence="1 2">
    <name type="scientific">Nitrosomonas eutropha</name>
    <dbReference type="NCBI Taxonomy" id="916"/>
    <lineage>
        <taxon>Bacteria</taxon>
        <taxon>Pseudomonadati</taxon>
        <taxon>Pseudomonadota</taxon>
        <taxon>Betaproteobacteria</taxon>
        <taxon>Nitrosomonadales</taxon>
        <taxon>Nitrosomonadaceae</taxon>
        <taxon>Nitrosomonas</taxon>
    </lineage>
</organism>
<evidence type="ECO:0000313" key="1">
    <source>
        <dbReference type="EMBL" id="SFU52237.1"/>
    </source>
</evidence>
<dbReference type="RefSeq" id="WP_074927774.1">
    <property type="nucleotide sequence ID" value="NZ_FPBL01000003.1"/>
</dbReference>
<protein>
    <submittedName>
        <fullName evidence="1">Uncharacterized protein</fullName>
    </submittedName>
</protein>
<dbReference type="AlphaFoldDB" id="A0A1I7GUV4"/>
<gene>
    <name evidence="1" type="ORF">SAMN05216339_103189</name>
</gene>
<sequence>MEVGQGYQRWGGVSPPHVMRNIRTIMGTLQQNPDLDLAYPASLITADNFDIMINTLKPFAVAALAGLRC</sequence>